<dbReference type="GO" id="GO:0008270">
    <property type="term" value="F:zinc ion binding"/>
    <property type="evidence" value="ECO:0007669"/>
    <property type="project" value="InterPro"/>
</dbReference>
<feature type="region of interest" description="Disordered" evidence="3">
    <location>
        <begin position="620"/>
        <end position="679"/>
    </location>
</feature>
<accession>A0AAW0DRW7</accession>
<protein>
    <recommendedName>
        <fullName evidence="4">Xylanolytic transcriptional activator regulatory domain-containing protein</fullName>
    </recommendedName>
</protein>
<organism evidence="5 6">
    <name type="scientific">Paramarasmius palmivorus</name>
    <dbReference type="NCBI Taxonomy" id="297713"/>
    <lineage>
        <taxon>Eukaryota</taxon>
        <taxon>Fungi</taxon>
        <taxon>Dikarya</taxon>
        <taxon>Basidiomycota</taxon>
        <taxon>Agaricomycotina</taxon>
        <taxon>Agaricomycetes</taxon>
        <taxon>Agaricomycetidae</taxon>
        <taxon>Agaricales</taxon>
        <taxon>Marasmiineae</taxon>
        <taxon>Marasmiaceae</taxon>
        <taxon>Paramarasmius</taxon>
    </lineage>
</organism>
<evidence type="ECO:0000256" key="1">
    <source>
        <dbReference type="ARBA" id="ARBA00004123"/>
    </source>
</evidence>
<comment type="subcellular location">
    <subcellularLocation>
        <location evidence="1">Nucleus</location>
    </subcellularLocation>
</comment>
<dbReference type="Proteomes" id="UP001383192">
    <property type="component" value="Unassembled WGS sequence"/>
</dbReference>
<dbReference type="PANTHER" id="PTHR31001:SF56">
    <property type="entry name" value="ZN(2)-C6 FUNGAL-TYPE DOMAIN-CONTAINING PROTEIN"/>
    <property type="match status" value="1"/>
</dbReference>
<gene>
    <name evidence="5" type="ORF">VNI00_004059</name>
</gene>
<dbReference type="CDD" id="cd12148">
    <property type="entry name" value="fungal_TF_MHR"/>
    <property type="match status" value="1"/>
</dbReference>
<dbReference type="GO" id="GO:0005634">
    <property type="term" value="C:nucleus"/>
    <property type="evidence" value="ECO:0007669"/>
    <property type="project" value="UniProtKB-SubCell"/>
</dbReference>
<dbReference type="InterPro" id="IPR007219">
    <property type="entry name" value="XnlR_reg_dom"/>
</dbReference>
<name>A0AAW0DRW7_9AGAR</name>
<evidence type="ECO:0000256" key="2">
    <source>
        <dbReference type="ARBA" id="ARBA00023242"/>
    </source>
</evidence>
<keyword evidence="2" id="KW-0539">Nucleus</keyword>
<keyword evidence="6" id="KW-1185">Reference proteome</keyword>
<evidence type="ECO:0000259" key="4">
    <source>
        <dbReference type="SMART" id="SM00906"/>
    </source>
</evidence>
<dbReference type="GO" id="GO:0006351">
    <property type="term" value="P:DNA-templated transcription"/>
    <property type="evidence" value="ECO:0007669"/>
    <property type="project" value="InterPro"/>
</dbReference>
<evidence type="ECO:0000313" key="5">
    <source>
        <dbReference type="EMBL" id="KAK7053433.1"/>
    </source>
</evidence>
<dbReference type="Pfam" id="PF04082">
    <property type="entry name" value="Fungal_trans"/>
    <property type="match status" value="1"/>
</dbReference>
<reference evidence="5 6" key="1">
    <citation type="submission" date="2024-01" db="EMBL/GenBank/DDBJ databases">
        <title>A draft genome for a cacao thread blight-causing isolate of Paramarasmius palmivorus.</title>
        <authorList>
            <person name="Baruah I.K."/>
            <person name="Bukari Y."/>
            <person name="Amoako-Attah I."/>
            <person name="Meinhardt L.W."/>
            <person name="Bailey B.A."/>
            <person name="Cohen S.P."/>
        </authorList>
    </citation>
    <scope>NUCLEOTIDE SEQUENCE [LARGE SCALE GENOMIC DNA]</scope>
    <source>
        <strain evidence="5 6">GH-12</strain>
    </source>
</reference>
<proteinExistence type="predicted"/>
<feature type="region of interest" description="Disordered" evidence="3">
    <location>
        <begin position="583"/>
        <end position="602"/>
    </location>
</feature>
<feature type="compositionally biased region" description="Polar residues" evidence="3">
    <location>
        <begin position="640"/>
        <end position="649"/>
    </location>
</feature>
<evidence type="ECO:0000256" key="3">
    <source>
        <dbReference type="SAM" id="MobiDB-lite"/>
    </source>
</evidence>
<dbReference type="InterPro" id="IPR050613">
    <property type="entry name" value="Sec_Metabolite_Reg"/>
</dbReference>
<dbReference type="PANTHER" id="PTHR31001">
    <property type="entry name" value="UNCHARACTERIZED TRANSCRIPTIONAL REGULATORY PROTEIN"/>
    <property type="match status" value="1"/>
</dbReference>
<comment type="caution">
    <text evidence="5">The sequence shown here is derived from an EMBL/GenBank/DDBJ whole genome shotgun (WGS) entry which is preliminary data.</text>
</comment>
<dbReference type="AlphaFoldDB" id="A0AAW0DRW7"/>
<feature type="compositionally biased region" description="Low complexity" evidence="3">
    <location>
        <begin position="650"/>
        <end position="664"/>
    </location>
</feature>
<sequence>MIVSDTTALHKKIEEMGQRIRQLEDALAIFQASVSTERHPLLRDELLKIKFPPETSSDSPDGIVKTENAHLELADALGTLTLGESGDARYLGRSAGPESLLTSDMQYPNAIDDPSAYSFVSKEIAQLSNSFPFRSGAAWDIDQCMERLISYLPQKLRAWSLCETYLGQECWTSKIISREELIDDILGPVYRYVDQQDEDQDLPVSPHRLAVLFFVFALGALVDLTIPPHSVEAENYFELARACLSLRSVFGLPEIGTVQGLALAAMYHNHGGPRYSGETAWCLICLSAKLCQSMGLHSDSPKWHLDEKTLQRRRTLFWEVFTLDAFISMNVGRQPSISLSYVDCQFPDEEEINDPELKQRDICLRWGWKFAKEVVSHVAASALLPHVPEYDTILDLDKRVRQHWVPPSMDLTREPGENGTISPPYKYTRGIMLASSSGFVLLECASSTLTLHFRSAMMHIHRSWFVQAILDYPLNPLCSPYAPSFLAAYRTASITVQLCVRYFTRYSELLSRWWAISNGLFSAGVIIGSIVTRCPTSTMAPKAFEELGLAVKIFELLSAQSCRTLAAYTILKRLHDKATRIFSQSHGTSQGDASTPSVDDTVDSGDELQTFAGFTKVRISKSMSSKKRRSKGNGPEKSGRTGSWAESDQYSSSSGSTVGVTGYGRPTGSSPSPQDEISAAYGQDPFAQSIFATTIPGSGDIPFSDYNINNTEYEVMDWTMPETSSMSMAGESGMDAQWLSFMQNEGILDGNGNLNTNTFT</sequence>
<feature type="domain" description="Xylanolytic transcriptional activator regulatory" evidence="4">
    <location>
        <begin position="280"/>
        <end position="353"/>
    </location>
</feature>
<dbReference type="EMBL" id="JAYKXP010000010">
    <property type="protein sequence ID" value="KAK7053433.1"/>
    <property type="molecule type" value="Genomic_DNA"/>
</dbReference>
<dbReference type="SMART" id="SM00906">
    <property type="entry name" value="Fungal_trans"/>
    <property type="match status" value="1"/>
</dbReference>
<feature type="compositionally biased region" description="Polar residues" evidence="3">
    <location>
        <begin position="583"/>
        <end position="598"/>
    </location>
</feature>
<dbReference type="GO" id="GO:0003677">
    <property type="term" value="F:DNA binding"/>
    <property type="evidence" value="ECO:0007669"/>
    <property type="project" value="InterPro"/>
</dbReference>
<evidence type="ECO:0000313" key="6">
    <source>
        <dbReference type="Proteomes" id="UP001383192"/>
    </source>
</evidence>